<feature type="compositionally biased region" description="Polar residues" evidence="1">
    <location>
        <begin position="146"/>
        <end position="170"/>
    </location>
</feature>
<accession>A0AA37PFG1</accession>
<proteinExistence type="predicted"/>
<reference evidence="3 4" key="1">
    <citation type="submission" date="2022-03" db="EMBL/GenBank/DDBJ databases">
        <title>Genome data of Colletotrichum spp.</title>
        <authorList>
            <person name="Utami Y.D."/>
            <person name="Hiruma K."/>
        </authorList>
    </citation>
    <scope>NUCLEOTIDE SEQUENCE [LARGE SCALE GENOMIC DNA]</scope>
    <source>
        <strain evidence="3 4">MAFF 239500</strain>
    </source>
</reference>
<dbReference type="AlphaFoldDB" id="A0AA37PFG1"/>
<keyword evidence="2" id="KW-0472">Membrane</keyword>
<keyword evidence="4" id="KW-1185">Reference proteome</keyword>
<comment type="caution">
    <text evidence="3">The sequence shown here is derived from an EMBL/GenBank/DDBJ whole genome shotgun (WGS) entry which is preliminary data.</text>
</comment>
<name>A0AA37PFG1_9PEZI</name>
<sequence>MAVGIYVVRWRRKKANLPEPEFKAWHVVIIFNICIQLYLLIMPWYPPAGGQYAGDVSFWYATYAVTGIVILLTCAIYYWLWAFLIPKRRGYKLRQELISLDDGVQSNRLRKIPNAEVDAWDATHDASGRLLGPSASETLVQEKGLRSSSEGSNSDGGKQVPSTIRESGNV</sequence>
<gene>
    <name evidence="3" type="ORF">ColSpa_11502</name>
</gene>
<keyword evidence="2" id="KW-0812">Transmembrane</keyword>
<dbReference type="EMBL" id="BQXU01000047">
    <property type="protein sequence ID" value="GKT51321.1"/>
    <property type="molecule type" value="Genomic_DNA"/>
</dbReference>
<protein>
    <submittedName>
        <fullName evidence="3">High-affinity methionine permease</fullName>
    </submittedName>
</protein>
<dbReference type="GeneID" id="73332304"/>
<evidence type="ECO:0000313" key="3">
    <source>
        <dbReference type="EMBL" id="GKT51321.1"/>
    </source>
</evidence>
<feature type="transmembrane region" description="Helical" evidence="2">
    <location>
        <begin position="57"/>
        <end position="84"/>
    </location>
</feature>
<feature type="region of interest" description="Disordered" evidence="1">
    <location>
        <begin position="142"/>
        <end position="170"/>
    </location>
</feature>
<feature type="transmembrane region" description="Helical" evidence="2">
    <location>
        <begin position="22"/>
        <end position="45"/>
    </location>
</feature>
<keyword evidence="2" id="KW-1133">Transmembrane helix</keyword>
<organism evidence="3 4">
    <name type="scientific">Colletotrichum spaethianum</name>
    <dbReference type="NCBI Taxonomy" id="700344"/>
    <lineage>
        <taxon>Eukaryota</taxon>
        <taxon>Fungi</taxon>
        <taxon>Dikarya</taxon>
        <taxon>Ascomycota</taxon>
        <taxon>Pezizomycotina</taxon>
        <taxon>Sordariomycetes</taxon>
        <taxon>Hypocreomycetidae</taxon>
        <taxon>Glomerellales</taxon>
        <taxon>Glomerellaceae</taxon>
        <taxon>Colletotrichum</taxon>
        <taxon>Colletotrichum spaethianum species complex</taxon>
    </lineage>
</organism>
<dbReference type="Proteomes" id="UP001055115">
    <property type="component" value="Unassembled WGS sequence"/>
</dbReference>
<evidence type="ECO:0000256" key="2">
    <source>
        <dbReference type="SAM" id="Phobius"/>
    </source>
</evidence>
<evidence type="ECO:0000313" key="4">
    <source>
        <dbReference type="Proteomes" id="UP001055115"/>
    </source>
</evidence>
<dbReference type="RefSeq" id="XP_049133671.1">
    <property type="nucleotide sequence ID" value="XM_049277714.1"/>
</dbReference>
<evidence type="ECO:0000256" key="1">
    <source>
        <dbReference type="SAM" id="MobiDB-lite"/>
    </source>
</evidence>